<dbReference type="EMBL" id="UINC01014612">
    <property type="protein sequence ID" value="SVA62209.1"/>
    <property type="molecule type" value="Genomic_DNA"/>
</dbReference>
<evidence type="ECO:0000313" key="6">
    <source>
        <dbReference type="EMBL" id="SVA62209.1"/>
    </source>
</evidence>
<comment type="similarity">
    <text evidence="1">Belongs to the D-isomer specific 2-hydroxyacid dehydrogenase family.</text>
</comment>
<organism evidence="6">
    <name type="scientific">marine metagenome</name>
    <dbReference type="NCBI Taxonomy" id="408172"/>
    <lineage>
        <taxon>unclassified sequences</taxon>
        <taxon>metagenomes</taxon>
        <taxon>ecological metagenomes</taxon>
    </lineage>
</organism>
<sequence>MRIFFADKFPAFAIDLLREKGHSCEVCPELDSEALPDAVADAEILVVRSTRVSALAIAKGNLLRMVIRAGAGTNTIDKAAAAQKNIYVCNVPGRNAAAVAELVMGLIIAIDRNIPDNVAELRAGNWDKKRFSVARGLMGRRMGVVGLGAIGLAVLERAHAFGLGLHVIDKPSRWQETHQRLMRLGGIKRVAGLEELAQRCEILSFHVPSLTETRGLIDADLLARMAPGTIIVNTSRGDIIDEPALIAAMDEKGIRAGLDVFNSEPAMGKCAFASALARHPNVYGTHHIGASTEQAQAAVAEGVIEIVDAFELGEVRHCVNMPV</sequence>
<evidence type="ECO:0000256" key="2">
    <source>
        <dbReference type="ARBA" id="ARBA00023002"/>
    </source>
</evidence>
<proteinExistence type="inferred from homology"/>
<keyword evidence="3" id="KW-0520">NAD</keyword>
<feature type="domain" description="D-isomer specific 2-hydroxyacid dehydrogenase catalytic" evidence="4">
    <location>
        <begin position="5"/>
        <end position="320"/>
    </location>
</feature>
<dbReference type="InterPro" id="IPR050857">
    <property type="entry name" value="D-2-hydroxyacid_DH"/>
</dbReference>
<keyword evidence="2" id="KW-0560">Oxidoreductase</keyword>
<dbReference type="InterPro" id="IPR006140">
    <property type="entry name" value="D-isomer_DH_NAD-bd"/>
</dbReference>
<dbReference type="GO" id="GO:0051287">
    <property type="term" value="F:NAD binding"/>
    <property type="evidence" value="ECO:0007669"/>
    <property type="project" value="InterPro"/>
</dbReference>
<dbReference type="InterPro" id="IPR029753">
    <property type="entry name" value="D-isomer_DH_CS"/>
</dbReference>
<evidence type="ECO:0000259" key="5">
    <source>
        <dbReference type="Pfam" id="PF02826"/>
    </source>
</evidence>
<dbReference type="PANTHER" id="PTHR42789">
    <property type="entry name" value="D-ISOMER SPECIFIC 2-HYDROXYACID DEHYDROGENASE FAMILY PROTEIN (AFU_ORTHOLOGUE AFUA_6G10090)"/>
    <property type="match status" value="1"/>
</dbReference>
<dbReference type="Pfam" id="PF02826">
    <property type="entry name" value="2-Hacid_dh_C"/>
    <property type="match status" value="1"/>
</dbReference>
<dbReference type="InterPro" id="IPR036291">
    <property type="entry name" value="NAD(P)-bd_dom_sf"/>
</dbReference>
<feature type="domain" description="D-isomer specific 2-hydroxyacid dehydrogenase NAD-binding" evidence="5">
    <location>
        <begin position="104"/>
        <end position="289"/>
    </location>
</feature>
<dbReference type="SUPFAM" id="SSF51735">
    <property type="entry name" value="NAD(P)-binding Rossmann-fold domains"/>
    <property type="match status" value="1"/>
</dbReference>
<reference evidence="6" key="1">
    <citation type="submission" date="2018-05" db="EMBL/GenBank/DDBJ databases">
        <authorList>
            <person name="Lanie J.A."/>
            <person name="Ng W.-L."/>
            <person name="Kazmierczak K.M."/>
            <person name="Andrzejewski T.M."/>
            <person name="Davidsen T.M."/>
            <person name="Wayne K.J."/>
            <person name="Tettelin H."/>
            <person name="Glass J.I."/>
            <person name="Rusch D."/>
            <person name="Podicherti R."/>
            <person name="Tsui H.-C.T."/>
            <person name="Winkler M.E."/>
        </authorList>
    </citation>
    <scope>NUCLEOTIDE SEQUENCE</scope>
</reference>
<dbReference type="InterPro" id="IPR006139">
    <property type="entry name" value="D-isomer_2_OHA_DH_cat_dom"/>
</dbReference>
<protein>
    <recommendedName>
        <fullName evidence="7">Hydroxyacid dehydrogenase</fullName>
    </recommendedName>
</protein>
<accession>A0A381XBT6</accession>
<dbReference type="SUPFAM" id="SSF52283">
    <property type="entry name" value="Formate/glycerate dehydrogenase catalytic domain-like"/>
    <property type="match status" value="1"/>
</dbReference>
<dbReference type="AlphaFoldDB" id="A0A381XBT6"/>
<evidence type="ECO:0000256" key="3">
    <source>
        <dbReference type="ARBA" id="ARBA00023027"/>
    </source>
</evidence>
<name>A0A381XBT6_9ZZZZ</name>
<evidence type="ECO:0000259" key="4">
    <source>
        <dbReference type="Pfam" id="PF00389"/>
    </source>
</evidence>
<dbReference type="Gene3D" id="3.40.50.720">
    <property type="entry name" value="NAD(P)-binding Rossmann-like Domain"/>
    <property type="match status" value="2"/>
</dbReference>
<dbReference type="GO" id="GO:0016616">
    <property type="term" value="F:oxidoreductase activity, acting on the CH-OH group of donors, NAD or NADP as acceptor"/>
    <property type="evidence" value="ECO:0007669"/>
    <property type="project" value="InterPro"/>
</dbReference>
<evidence type="ECO:0008006" key="7">
    <source>
        <dbReference type="Google" id="ProtNLM"/>
    </source>
</evidence>
<dbReference type="PROSITE" id="PS00671">
    <property type="entry name" value="D_2_HYDROXYACID_DH_3"/>
    <property type="match status" value="1"/>
</dbReference>
<dbReference type="PANTHER" id="PTHR42789:SF1">
    <property type="entry name" value="D-ISOMER SPECIFIC 2-HYDROXYACID DEHYDROGENASE FAMILY PROTEIN (AFU_ORTHOLOGUE AFUA_6G10090)"/>
    <property type="match status" value="1"/>
</dbReference>
<gene>
    <name evidence="6" type="ORF">METZ01_LOCUS115063</name>
</gene>
<dbReference type="Pfam" id="PF00389">
    <property type="entry name" value="2-Hacid_dh"/>
    <property type="match status" value="1"/>
</dbReference>
<evidence type="ECO:0000256" key="1">
    <source>
        <dbReference type="ARBA" id="ARBA00005854"/>
    </source>
</evidence>